<dbReference type="AlphaFoldDB" id="A0AAV7MKM2"/>
<dbReference type="SUPFAM" id="SSF81383">
    <property type="entry name" value="F-box domain"/>
    <property type="match status" value="1"/>
</dbReference>
<feature type="domain" description="F-box" evidence="2">
    <location>
        <begin position="27"/>
        <end position="73"/>
    </location>
</feature>
<comment type="caution">
    <text evidence="3">The sequence shown here is derived from an EMBL/GenBank/DDBJ whole genome shotgun (WGS) entry which is preliminary data.</text>
</comment>
<dbReference type="PANTHER" id="PTHR13318:SF247">
    <property type="entry name" value="GH16156P"/>
    <property type="match status" value="1"/>
</dbReference>
<dbReference type="Gene3D" id="1.20.1280.50">
    <property type="match status" value="1"/>
</dbReference>
<sequence>MAMEVKRFRRACEVRRCRGYQKKFVLPVNWLLLPQEIFLKIFMHLSPNDKANIRATCSHFRTLIDHPALWKKSVFVFRDIGIFNVNFLKMLKTRKVCSVEVCHLKLYHWKRLIATVPDLLNITVHSCLTDEAIKGMKPLTNLQRLQLTNCSGLQDQKLLSDVCHFQQLTHLWLCDLTLSSSKALVGLCQLHNLFSLLIHSKDGFVPKNALRQVLFQLPKLKELSLSVHNMCHHSMSFCFSPPEILEGNSGESGCVPRLHLQKLEFIKPGFTVLSATALRQLSTVTTLCLQHYKAQASDEDLLHLMLQNLPNVTELKLAWSSLFYPTGPVSWIRNLPSTLEVVHLFTVYITEPCFSALFSTTSKLRLLDVSFCYGFKESILKRIPWEFPLLTKLYLSNIPLTDDTLLTLAHLAHLEELDISNNHVLTPDAIVHFRGVTKNSVNIIRKRPATTVACQIFSTLYE</sequence>
<dbReference type="InterPro" id="IPR036047">
    <property type="entry name" value="F-box-like_dom_sf"/>
</dbReference>
<dbReference type="PANTHER" id="PTHR13318">
    <property type="entry name" value="PARTNER OF PAIRED, ISOFORM B-RELATED"/>
    <property type="match status" value="1"/>
</dbReference>
<name>A0AAV7MKM2_PLEWA</name>
<accession>A0AAV7MKM2</accession>
<dbReference type="InterPro" id="IPR032675">
    <property type="entry name" value="LRR_dom_sf"/>
</dbReference>
<proteinExistence type="predicted"/>
<organism evidence="3 4">
    <name type="scientific">Pleurodeles waltl</name>
    <name type="common">Iberian ribbed newt</name>
    <dbReference type="NCBI Taxonomy" id="8319"/>
    <lineage>
        <taxon>Eukaryota</taxon>
        <taxon>Metazoa</taxon>
        <taxon>Chordata</taxon>
        <taxon>Craniata</taxon>
        <taxon>Vertebrata</taxon>
        <taxon>Euteleostomi</taxon>
        <taxon>Amphibia</taxon>
        <taxon>Batrachia</taxon>
        <taxon>Caudata</taxon>
        <taxon>Salamandroidea</taxon>
        <taxon>Salamandridae</taxon>
        <taxon>Pleurodelinae</taxon>
        <taxon>Pleurodeles</taxon>
    </lineage>
</organism>
<protein>
    <recommendedName>
        <fullName evidence="2">F-box domain-containing protein</fullName>
    </recommendedName>
</protein>
<dbReference type="EMBL" id="JANPWB010000013">
    <property type="protein sequence ID" value="KAJ1104067.1"/>
    <property type="molecule type" value="Genomic_DNA"/>
</dbReference>
<dbReference type="PROSITE" id="PS50181">
    <property type="entry name" value="FBOX"/>
    <property type="match status" value="1"/>
</dbReference>
<dbReference type="InterPro" id="IPR001810">
    <property type="entry name" value="F-box_dom"/>
</dbReference>
<dbReference type="GO" id="GO:0031146">
    <property type="term" value="P:SCF-dependent proteasomal ubiquitin-dependent protein catabolic process"/>
    <property type="evidence" value="ECO:0007669"/>
    <property type="project" value="TreeGrafter"/>
</dbReference>
<dbReference type="Proteomes" id="UP001066276">
    <property type="component" value="Chromosome 9"/>
</dbReference>
<dbReference type="GO" id="GO:0019005">
    <property type="term" value="C:SCF ubiquitin ligase complex"/>
    <property type="evidence" value="ECO:0007669"/>
    <property type="project" value="TreeGrafter"/>
</dbReference>
<dbReference type="SUPFAM" id="SSF52047">
    <property type="entry name" value="RNI-like"/>
    <property type="match status" value="1"/>
</dbReference>
<evidence type="ECO:0000313" key="3">
    <source>
        <dbReference type="EMBL" id="KAJ1104067.1"/>
    </source>
</evidence>
<dbReference type="Pfam" id="PF12937">
    <property type="entry name" value="F-box-like"/>
    <property type="match status" value="1"/>
</dbReference>
<evidence type="ECO:0000256" key="1">
    <source>
        <dbReference type="ARBA" id="ARBA00022614"/>
    </source>
</evidence>
<keyword evidence="1" id="KW-0433">Leucine-rich repeat</keyword>
<dbReference type="Gene3D" id="3.80.10.10">
    <property type="entry name" value="Ribonuclease Inhibitor"/>
    <property type="match status" value="2"/>
</dbReference>
<keyword evidence="4" id="KW-1185">Reference proteome</keyword>
<evidence type="ECO:0000259" key="2">
    <source>
        <dbReference type="PROSITE" id="PS50181"/>
    </source>
</evidence>
<gene>
    <name evidence="3" type="ORF">NDU88_001482</name>
</gene>
<reference evidence="3" key="1">
    <citation type="journal article" date="2022" name="bioRxiv">
        <title>Sequencing and chromosome-scale assembly of the giantPleurodeles waltlgenome.</title>
        <authorList>
            <person name="Brown T."/>
            <person name="Elewa A."/>
            <person name="Iarovenko S."/>
            <person name="Subramanian E."/>
            <person name="Araus A.J."/>
            <person name="Petzold A."/>
            <person name="Susuki M."/>
            <person name="Suzuki K.-i.T."/>
            <person name="Hayashi T."/>
            <person name="Toyoda A."/>
            <person name="Oliveira C."/>
            <person name="Osipova E."/>
            <person name="Leigh N.D."/>
            <person name="Simon A."/>
            <person name="Yun M.H."/>
        </authorList>
    </citation>
    <scope>NUCLEOTIDE SEQUENCE</scope>
    <source>
        <strain evidence="3">20211129_DDA</strain>
        <tissue evidence="3">Liver</tissue>
    </source>
</reference>
<evidence type="ECO:0000313" key="4">
    <source>
        <dbReference type="Proteomes" id="UP001066276"/>
    </source>
</evidence>
<dbReference type="SMART" id="SM00256">
    <property type="entry name" value="FBOX"/>
    <property type="match status" value="1"/>
</dbReference>